<evidence type="ECO:0000259" key="6">
    <source>
        <dbReference type="PROSITE" id="PS50054"/>
    </source>
</evidence>
<comment type="similarity">
    <text evidence="1">Belongs to the protein-tyrosine phosphatase family. Non-receptor class dual specificity subfamily.</text>
</comment>
<dbReference type="RefSeq" id="XP_040692680.1">
    <property type="nucleotide sequence ID" value="XM_040834152.1"/>
</dbReference>
<dbReference type="InterPro" id="IPR020422">
    <property type="entry name" value="TYR_PHOSPHATASE_DUAL_dom"/>
</dbReference>
<gene>
    <name evidence="8" type="ORF">ASPWEDRAFT_351058</name>
</gene>
<dbReference type="OrthoDB" id="426001at2759"/>
<evidence type="ECO:0000313" key="9">
    <source>
        <dbReference type="Proteomes" id="UP000184383"/>
    </source>
</evidence>
<feature type="domain" description="Tyrosine specific protein phosphatases" evidence="7">
    <location>
        <begin position="491"/>
        <end position="548"/>
    </location>
</feature>
<feature type="domain" description="Tyrosine-protein phosphatase" evidence="6">
    <location>
        <begin position="377"/>
        <end position="571"/>
    </location>
</feature>
<dbReference type="EMBL" id="KV878210">
    <property type="protein sequence ID" value="OJJ39004.1"/>
    <property type="molecule type" value="Genomic_DNA"/>
</dbReference>
<dbReference type="GeneID" id="63750000"/>
<dbReference type="PANTHER" id="PTHR10159:SF519">
    <property type="entry name" value="DUAL SPECIFICITY PROTEIN PHOSPHATASE MPK3"/>
    <property type="match status" value="1"/>
</dbReference>
<dbReference type="GO" id="GO:0017017">
    <property type="term" value="F:MAP kinase tyrosine/serine/threonine phosphatase activity"/>
    <property type="evidence" value="ECO:0007669"/>
    <property type="project" value="TreeGrafter"/>
</dbReference>
<dbReference type="GO" id="GO:0005829">
    <property type="term" value="C:cytosol"/>
    <property type="evidence" value="ECO:0007669"/>
    <property type="project" value="TreeGrafter"/>
</dbReference>
<keyword evidence="4" id="KW-0904">Protein phosphatase</keyword>
<name>A0A1L9RVU2_ASPWE</name>
<dbReference type="PROSITE" id="PS00383">
    <property type="entry name" value="TYR_PHOSPHATASE_1"/>
    <property type="match status" value="1"/>
</dbReference>
<proteinExistence type="inferred from homology"/>
<evidence type="ECO:0000256" key="5">
    <source>
        <dbReference type="SAM" id="MobiDB-lite"/>
    </source>
</evidence>
<dbReference type="Proteomes" id="UP000184383">
    <property type="component" value="Unassembled WGS sequence"/>
</dbReference>
<dbReference type="SMART" id="SM00195">
    <property type="entry name" value="DSPc"/>
    <property type="match status" value="1"/>
</dbReference>
<protein>
    <recommendedName>
        <fullName evidence="2">protein-tyrosine-phosphatase</fullName>
        <ecNumber evidence="2">3.1.3.48</ecNumber>
    </recommendedName>
</protein>
<feature type="compositionally biased region" description="Polar residues" evidence="5">
    <location>
        <begin position="59"/>
        <end position="70"/>
    </location>
</feature>
<feature type="compositionally biased region" description="Low complexity" evidence="5">
    <location>
        <begin position="128"/>
        <end position="149"/>
    </location>
</feature>
<dbReference type="PROSITE" id="PS50054">
    <property type="entry name" value="TYR_PHOSPHATASE_DUAL"/>
    <property type="match status" value="1"/>
</dbReference>
<dbReference type="InterPro" id="IPR000387">
    <property type="entry name" value="Tyr_Pase_dom"/>
</dbReference>
<dbReference type="PANTHER" id="PTHR10159">
    <property type="entry name" value="DUAL SPECIFICITY PROTEIN PHOSPHATASE"/>
    <property type="match status" value="1"/>
</dbReference>
<dbReference type="STRING" id="1073089.A0A1L9RVU2"/>
<dbReference type="Pfam" id="PF00782">
    <property type="entry name" value="DSPc"/>
    <property type="match status" value="1"/>
</dbReference>
<dbReference type="SUPFAM" id="SSF52799">
    <property type="entry name" value="(Phosphotyrosine protein) phosphatases II"/>
    <property type="match status" value="1"/>
</dbReference>
<feature type="region of interest" description="Disordered" evidence="5">
    <location>
        <begin position="116"/>
        <end position="266"/>
    </location>
</feature>
<sequence>MDTDCTLSKRSFAQVASATFSCLHRSGCNNRCASIFASAFLDSCDPERVSPFKRRSTSRSRTIMPVQTTNPPSPPDSFPSFMSVFGGLSPQFPDKEDDSAAFKPLRVPTHVSVNTSRRALPYHHRESVSSMTSGSTDSSPTTTISTFDSHSGTDTSPSSSPESPSSMPLSYTKFTPPARNIESQSNSAAAQNNQNNLTKISDTPNPMRPDSPGRRARNLKNLSLRMPPPSQSRPPIATASMVETSSHHLSAPPSPVMPPKSSRRKPANLTIRTPSFGSFSNNVTEIVPPTPHALRHTESSPSLNSVFSPSFGPKGGMQLPRPVTHHGARRSSAVGDNLSSLQTGAGDGTVLHELQEEDDHLDSRESTRRKDRGYPNGPIQIYDSGVYLYLEPTAEEASQFDVVINVAKEVANPFTNTDAKNETVMSTWRNASAHSKRPSNGEPLTAKSDASFKSAFEYPQSGEETPTIAQSNQSPPEYLHVSWDHNSEILDDLYPLCELIDSRVNQGKKVLIHCQLGASRSASLVIAYGLYKNRHLDFNSMYEIVKERSQWVGPNMSLIYQLTDFRSRLLRGSPSKPAPQEWFVRGPRRSSEPQPPQAGRLERVVMPSPDREADSADAGRLSSNAFSQSSLSVPSSNLTTPSSTDGFGFSKSLSHKRSLSPRPLPLRQQSYHSVSPAPRRIVSKPSLRSLGNGPYSLAKTDIFVRDAIEESPDLFSPRTTGFMAAPIPPSLADSLLGDGPKRPRFGTQIADPRSPPQGHERLIMRNIDEFLS</sequence>
<dbReference type="InterPro" id="IPR016130">
    <property type="entry name" value="Tyr_Pase_AS"/>
</dbReference>
<dbReference type="GO" id="GO:0033550">
    <property type="term" value="F:MAP kinase tyrosine phosphatase activity"/>
    <property type="evidence" value="ECO:0007669"/>
    <property type="project" value="TreeGrafter"/>
</dbReference>
<evidence type="ECO:0000256" key="2">
    <source>
        <dbReference type="ARBA" id="ARBA00013064"/>
    </source>
</evidence>
<keyword evidence="9" id="KW-1185">Reference proteome</keyword>
<feature type="region of interest" description="Disordered" evidence="5">
    <location>
        <begin position="323"/>
        <end position="377"/>
    </location>
</feature>
<dbReference type="GO" id="GO:0043409">
    <property type="term" value="P:negative regulation of MAPK cascade"/>
    <property type="evidence" value="ECO:0007669"/>
    <property type="project" value="TreeGrafter"/>
</dbReference>
<keyword evidence="3" id="KW-0378">Hydrolase</keyword>
<dbReference type="EC" id="3.1.3.48" evidence="2"/>
<dbReference type="InterPro" id="IPR029021">
    <property type="entry name" value="Prot-tyrosine_phosphatase-like"/>
</dbReference>
<evidence type="ECO:0000256" key="1">
    <source>
        <dbReference type="ARBA" id="ARBA00008601"/>
    </source>
</evidence>
<dbReference type="AlphaFoldDB" id="A0A1L9RVU2"/>
<feature type="region of interest" description="Disordered" evidence="5">
    <location>
        <begin position="735"/>
        <end position="759"/>
    </location>
</feature>
<dbReference type="VEuPathDB" id="FungiDB:ASPWEDRAFT_351058"/>
<evidence type="ECO:0000313" key="8">
    <source>
        <dbReference type="EMBL" id="OJJ39004.1"/>
    </source>
</evidence>
<dbReference type="InterPro" id="IPR000340">
    <property type="entry name" value="Dual-sp_phosphatase_cat-dom"/>
</dbReference>
<evidence type="ECO:0000256" key="3">
    <source>
        <dbReference type="ARBA" id="ARBA00022801"/>
    </source>
</evidence>
<feature type="compositionally biased region" description="Low complexity" evidence="5">
    <location>
        <begin position="183"/>
        <end position="196"/>
    </location>
</feature>
<dbReference type="CDD" id="cd14521">
    <property type="entry name" value="DSP_fungal_SDP1-like"/>
    <property type="match status" value="1"/>
</dbReference>
<organism evidence="8 9">
    <name type="scientific">Aspergillus wentii DTO 134E9</name>
    <dbReference type="NCBI Taxonomy" id="1073089"/>
    <lineage>
        <taxon>Eukaryota</taxon>
        <taxon>Fungi</taxon>
        <taxon>Dikarya</taxon>
        <taxon>Ascomycota</taxon>
        <taxon>Pezizomycotina</taxon>
        <taxon>Eurotiomycetes</taxon>
        <taxon>Eurotiomycetidae</taxon>
        <taxon>Eurotiales</taxon>
        <taxon>Aspergillaceae</taxon>
        <taxon>Aspergillus</taxon>
        <taxon>Aspergillus subgen. Cremei</taxon>
    </lineage>
</organism>
<accession>A0A1L9RVU2</accession>
<feature type="compositionally biased region" description="Low complexity" evidence="5">
    <location>
        <begin position="156"/>
        <end position="170"/>
    </location>
</feature>
<evidence type="ECO:0000256" key="4">
    <source>
        <dbReference type="ARBA" id="ARBA00022912"/>
    </source>
</evidence>
<feature type="region of interest" description="Disordered" evidence="5">
    <location>
        <begin position="51"/>
        <end position="76"/>
    </location>
</feature>
<dbReference type="GO" id="GO:0005634">
    <property type="term" value="C:nucleus"/>
    <property type="evidence" value="ECO:0007669"/>
    <property type="project" value="TreeGrafter"/>
</dbReference>
<dbReference type="Gene3D" id="3.90.190.10">
    <property type="entry name" value="Protein tyrosine phosphatase superfamily"/>
    <property type="match status" value="1"/>
</dbReference>
<feature type="compositionally biased region" description="Low complexity" evidence="5">
    <location>
        <begin position="622"/>
        <end position="644"/>
    </location>
</feature>
<dbReference type="GO" id="GO:0008330">
    <property type="term" value="F:protein tyrosine/threonine phosphatase activity"/>
    <property type="evidence" value="ECO:0007669"/>
    <property type="project" value="TreeGrafter"/>
</dbReference>
<feature type="region of interest" description="Disordered" evidence="5">
    <location>
        <begin position="572"/>
        <end position="678"/>
    </location>
</feature>
<reference evidence="9" key="1">
    <citation type="journal article" date="2017" name="Genome Biol.">
        <title>Comparative genomics reveals high biological diversity and specific adaptations in the industrially and medically important fungal genus Aspergillus.</title>
        <authorList>
            <person name="de Vries R.P."/>
            <person name="Riley R."/>
            <person name="Wiebenga A."/>
            <person name="Aguilar-Osorio G."/>
            <person name="Amillis S."/>
            <person name="Uchima C.A."/>
            <person name="Anderluh G."/>
            <person name="Asadollahi M."/>
            <person name="Askin M."/>
            <person name="Barry K."/>
            <person name="Battaglia E."/>
            <person name="Bayram O."/>
            <person name="Benocci T."/>
            <person name="Braus-Stromeyer S.A."/>
            <person name="Caldana C."/>
            <person name="Canovas D."/>
            <person name="Cerqueira G.C."/>
            <person name="Chen F."/>
            <person name="Chen W."/>
            <person name="Choi C."/>
            <person name="Clum A."/>
            <person name="Dos Santos R.A."/>
            <person name="Damasio A.R."/>
            <person name="Diallinas G."/>
            <person name="Emri T."/>
            <person name="Fekete E."/>
            <person name="Flipphi M."/>
            <person name="Freyberg S."/>
            <person name="Gallo A."/>
            <person name="Gournas C."/>
            <person name="Habgood R."/>
            <person name="Hainaut M."/>
            <person name="Harispe M.L."/>
            <person name="Henrissat B."/>
            <person name="Hilden K.S."/>
            <person name="Hope R."/>
            <person name="Hossain A."/>
            <person name="Karabika E."/>
            <person name="Karaffa L."/>
            <person name="Karanyi Z."/>
            <person name="Krasevec N."/>
            <person name="Kuo A."/>
            <person name="Kusch H."/>
            <person name="LaButti K."/>
            <person name="Lagendijk E.L."/>
            <person name="Lapidus A."/>
            <person name="Levasseur A."/>
            <person name="Lindquist E."/>
            <person name="Lipzen A."/>
            <person name="Logrieco A.F."/>
            <person name="MacCabe A."/>
            <person name="Maekelae M.R."/>
            <person name="Malavazi I."/>
            <person name="Melin P."/>
            <person name="Meyer V."/>
            <person name="Mielnichuk N."/>
            <person name="Miskei M."/>
            <person name="Molnar A.P."/>
            <person name="Mule G."/>
            <person name="Ngan C.Y."/>
            <person name="Orejas M."/>
            <person name="Orosz E."/>
            <person name="Ouedraogo J.P."/>
            <person name="Overkamp K.M."/>
            <person name="Park H.-S."/>
            <person name="Perrone G."/>
            <person name="Piumi F."/>
            <person name="Punt P.J."/>
            <person name="Ram A.F."/>
            <person name="Ramon A."/>
            <person name="Rauscher S."/>
            <person name="Record E."/>
            <person name="Riano-Pachon D.M."/>
            <person name="Robert V."/>
            <person name="Roehrig J."/>
            <person name="Ruller R."/>
            <person name="Salamov A."/>
            <person name="Salih N.S."/>
            <person name="Samson R.A."/>
            <person name="Sandor E."/>
            <person name="Sanguinetti M."/>
            <person name="Schuetze T."/>
            <person name="Sepcic K."/>
            <person name="Shelest E."/>
            <person name="Sherlock G."/>
            <person name="Sophianopoulou V."/>
            <person name="Squina F.M."/>
            <person name="Sun H."/>
            <person name="Susca A."/>
            <person name="Todd R.B."/>
            <person name="Tsang A."/>
            <person name="Unkles S.E."/>
            <person name="van de Wiele N."/>
            <person name="van Rossen-Uffink D."/>
            <person name="Oliveira J.V."/>
            <person name="Vesth T.C."/>
            <person name="Visser J."/>
            <person name="Yu J.-H."/>
            <person name="Zhou M."/>
            <person name="Andersen M.R."/>
            <person name="Archer D.B."/>
            <person name="Baker S.E."/>
            <person name="Benoit I."/>
            <person name="Brakhage A.A."/>
            <person name="Braus G.H."/>
            <person name="Fischer R."/>
            <person name="Frisvad J.C."/>
            <person name="Goldman G.H."/>
            <person name="Houbraken J."/>
            <person name="Oakley B."/>
            <person name="Pocsi I."/>
            <person name="Scazzocchio C."/>
            <person name="Seiboth B."/>
            <person name="vanKuyk P.A."/>
            <person name="Wortman J."/>
            <person name="Dyer P.S."/>
            <person name="Grigoriev I.V."/>
        </authorList>
    </citation>
    <scope>NUCLEOTIDE SEQUENCE [LARGE SCALE GENOMIC DNA]</scope>
    <source>
        <strain evidence="9">DTO 134E9</strain>
    </source>
</reference>
<dbReference type="PROSITE" id="PS50056">
    <property type="entry name" value="TYR_PHOSPHATASE_2"/>
    <property type="match status" value="1"/>
</dbReference>
<evidence type="ECO:0000259" key="7">
    <source>
        <dbReference type="PROSITE" id="PS50056"/>
    </source>
</evidence>